<dbReference type="GeneID" id="29004212"/>
<protein>
    <recommendedName>
        <fullName evidence="5">HMG box domain-containing protein</fullName>
    </recommendedName>
</protein>
<proteinExistence type="predicted"/>
<evidence type="ECO:0000256" key="4">
    <source>
        <dbReference type="SAM" id="MobiDB-lite"/>
    </source>
</evidence>
<feature type="compositionally biased region" description="Low complexity" evidence="4">
    <location>
        <begin position="157"/>
        <end position="177"/>
    </location>
</feature>
<evidence type="ECO:0000256" key="2">
    <source>
        <dbReference type="ARBA" id="ARBA00023163"/>
    </source>
</evidence>
<dbReference type="GO" id="GO:0001228">
    <property type="term" value="F:DNA-binding transcription activator activity, RNA polymerase II-specific"/>
    <property type="evidence" value="ECO:0007669"/>
    <property type="project" value="TreeGrafter"/>
</dbReference>
<evidence type="ECO:0000256" key="3">
    <source>
        <dbReference type="PROSITE-ProRule" id="PRU00267"/>
    </source>
</evidence>
<feature type="compositionally biased region" description="Polar residues" evidence="4">
    <location>
        <begin position="1"/>
        <end position="11"/>
    </location>
</feature>
<dbReference type="GO" id="GO:0005634">
    <property type="term" value="C:nucleus"/>
    <property type="evidence" value="ECO:0007669"/>
    <property type="project" value="UniProtKB-UniRule"/>
</dbReference>
<feature type="compositionally biased region" description="Polar residues" evidence="4">
    <location>
        <begin position="132"/>
        <end position="144"/>
    </location>
</feature>
<dbReference type="Gene3D" id="1.10.30.10">
    <property type="entry name" value="High mobility group box domain"/>
    <property type="match status" value="1"/>
</dbReference>
<evidence type="ECO:0000259" key="5">
    <source>
        <dbReference type="PROSITE" id="PS50118"/>
    </source>
</evidence>
<keyword evidence="1 3" id="KW-0238">DNA-binding</keyword>
<feature type="compositionally biased region" description="Basic and acidic residues" evidence="4">
    <location>
        <begin position="303"/>
        <end position="324"/>
    </location>
</feature>
<dbReference type="Pfam" id="PF00505">
    <property type="entry name" value="HMG_box"/>
    <property type="match status" value="1"/>
</dbReference>
<dbReference type="EMBL" id="KV440980">
    <property type="protein sequence ID" value="OAD73893.1"/>
    <property type="molecule type" value="Genomic_DNA"/>
</dbReference>
<dbReference type="GO" id="GO:0030154">
    <property type="term" value="P:cell differentiation"/>
    <property type="evidence" value="ECO:0007669"/>
    <property type="project" value="TreeGrafter"/>
</dbReference>
<evidence type="ECO:0000256" key="1">
    <source>
        <dbReference type="ARBA" id="ARBA00023125"/>
    </source>
</evidence>
<dbReference type="GO" id="GO:0000122">
    <property type="term" value="P:negative regulation of transcription by RNA polymerase II"/>
    <property type="evidence" value="ECO:0007669"/>
    <property type="project" value="TreeGrafter"/>
</dbReference>
<dbReference type="PANTHER" id="PTHR10270:SF161">
    <property type="entry name" value="SEX-DETERMINING REGION Y PROTEIN"/>
    <property type="match status" value="1"/>
</dbReference>
<dbReference type="PANTHER" id="PTHR10270">
    <property type="entry name" value="SOX TRANSCRIPTION FACTOR"/>
    <property type="match status" value="1"/>
</dbReference>
<evidence type="ECO:0000313" key="6">
    <source>
        <dbReference type="EMBL" id="OAD73893.1"/>
    </source>
</evidence>
<reference evidence="7" key="1">
    <citation type="submission" date="2015-06" db="EMBL/GenBank/DDBJ databases">
        <title>Expansion of signal transduction pathways in fungi by whole-genome duplication.</title>
        <authorList>
            <consortium name="DOE Joint Genome Institute"/>
            <person name="Corrochano L.M."/>
            <person name="Kuo A."/>
            <person name="Marcet-Houben M."/>
            <person name="Polaino S."/>
            <person name="Salamov A."/>
            <person name="Villalobos J.M."/>
            <person name="Alvarez M.I."/>
            <person name="Avalos J."/>
            <person name="Benito E.P."/>
            <person name="Benoit I."/>
            <person name="Burger G."/>
            <person name="Camino L.P."/>
            <person name="Canovas D."/>
            <person name="Cerda-Olmedo E."/>
            <person name="Cheng J.-F."/>
            <person name="Dominguez A."/>
            <person name="Elias M."/>
            <person name="Eslava A.P."/>
            <person name="Glaser F."/>
            <person name="Grimwood J."/>
            <person name="Gutierrez G."/>
            <person name="Heitman J."/>
            <person name="Henrissat B."/>
            <person name="Iturriaga E.A."/>
            <person name="Lang B.F."/>
            <person name="Lavin J.L."/>
            <person name="Lee S."/>
            <person name="Li W."/>
            <person name="Lindquist E."/>
            <person name="Lopez-Garcia S."/>
            <person name="Luque E.M."/>
            <person name="Marcos A.T."/>
            <person name="Martin J."/>
            <person name="McCluskey K."/>
            <person name="Medina H.R."/>
            <person name="Miralles-Duran A."/>
            <person name="Miyazaki A."/>
            <person name="Munoz-Torres E."/>
            <person name="Oguiza J.A."/>
            <person name="Ohm R."/>
            <person name="Olmedo M."/>
            <person name="Orejas M."/>
            <person name="Ortiz-Castellanos L."/>
            <person name="Pisabarro A.G."/>
            <person name="Rodriguez-Romero J."/>
            <person name="Ruiz-Herrera J."/>
            <person name="Ruiz-Vazquez R."/>
            <person name="Sanz C."/>
            <person name="Schackwitz W."/>
            <person name="Schmutz J."/>
            <person name="Shahriari M."/>
            <person name="Shelest E."/>
            <person name="Silva-Franco F."/>
            <person name="Soanes D."/>
            <person name="Syed K."/>
            <person name="Tagua V.G."/>
            <person name="Talbot N.J."/>
            <person name="Thon M."/>
            <person name="De vries R.P."/>
            <person name="Wiebenga A."/>
            <person name="Yadav J.S."/>
            <person name="Braun E.L."/>
            <person name="Baker S."/>
            <person name="Garre V."/>
            <person name="Horwitz B."/>
            <person name="Torres-Martinez S."/>
            <person name="Idnurm A."/>
            <person name="Herrera-Estrella A."/>
            <person name="Gabaldon T."/>
            <person name="Grigoriev I.V."/>
        </authorList>
    </citation>
    <scope>NUCLEOTIDE SEQUENCE [LARGE SCALE GENOMIC DNA]</scope>
    <source>
        <strain evidence="7">NRRL 1555(-)</strain>
    </source>
</reference>
<dbReference type="VEuPathDB" id="FungiDB:PHYBLDRAFT_77877"/>
<accession>A0A162UBP7</accession>
<dbReference type="CDD" id="cd01389">
    <property type="entry name" value="HMG-box_ROX1-like"/>
    <property type="match status" value="1"/>
</dbReference>
<feature type="region of interest" description="Disordered" evidence="4">
    <location>
        <begin position="303"/>
        <end position="358"/>
    </location>
</feature>
<dbReference type="GO" id="GO:0000978">
    <property type="term" value="F:RNA polymerase II cis-regulatory region sequence-specific DNA binding"/>
    <property type="evidence" value="ECO:0007669"/>
    <property type="project" value="TreeGrafter"/>
</dbReference>
<name>A0A162UBP7_PHYB8</name>
<gene>
    <name evidence="6" type="ORF">PHYBLDRAFT_77877</name>
</gene>
<feature type="region of interest" description="Disordered" evidence="4">
    <location>
        <begin position="1"/>
        <end position="46"/>
    </location>
</feature>
<dbReference type="STRING" id="763407.A0A162UBP7"/>
<keyword evidence="7" id="KW-1185">Reference proteome</keyword>
<dbReference type="InterPro" id="IPR036910">
    <property type="entry name" value="HMG_box_dom_sf"/>
</dbReference>
<organism evidence="6 7">
    <name type="scientific">Phycomyces blakesleeanus (strain ATCC 8743b / DSM 1359 / FGSC 10004 / NBRC 33097 / NRRL 1555)</name>
    <dbReference type="NCBI Taxonomy" id="763407"/>
    <lineage>
        <taxon>Eukaryota</taxon>
        <taxon>Fungi</taxon>
        <taxon>Fungi incertae sedis</taxon>
        <taxon>Mucoromycota</taxon>
        <taxon>Mucoromycotina</taxon>
        <taxon>Mucoromycetes</taxon>
        <taxon>Mucorales</taxon>
        <taxon>Phycomycetaceae</taxon>
        <taxon>Phycomyces</taxon>
    </lineage>
</organism>
<dbReference type="PROSITE" id="PS50118">
    <property type="entry name" value="HMG_BOX_2"/>
    <property type="match status" value="1"/>
</dbReference>
<dbReference type="SUPFAM" id="SSF47095">
    <property type="entry name" value="HMG-box"/>
    <property type="match status" value="1"/>
</dbReference>
<dbReference type="InterPro" id="IPR050140">
    <property type="entry name" value="SRY-related_HMG-box_TF-like"/>
</dbReference>
<dbReference type="OrthoDB" id="6247875at2759"/>
<dbReference type="InterPro" id="IPR009071">
    <property type="entry name" value="HMG_box_dom"/>
</dbReference>
<dbReference type="AlphaFoldDB" id="A0A162UBP7"/>
<keyword evidence="2" id="KW-0804">Transcription</keyword>
<keyword evidence="3" id="KW-0539">Nucleus</keyword>
<feature type="domain" description="HMG box" evidence="5">
    <location>
        <begin position="259"/>
        <end position="327"/>
    </location>
</feature>
<dbReference type="SMART" id="SM00398">
    <property type="entry name" value="HMG"/>
    <property type="match status" value="1"/>
</dbReference>
<feature type="DNA-binding region" description="HMG box" evidence="3">
    <location>
        <begin position="259"/>
        <end position="327"/>
    </location>
</feature>
<dbReference type="InParanoid" id="A0A162UBP7"/>
<feature type="region of interest" description="Disordered" evidence="4">
    <location>
        <begin position="132"/>
        <end position="177"/>
    </location>
</feature>
<sequence>MQYESSTTALSTYAADSMSPQSNKPYSLNVRYPAHTPPPSTSPIELPPILDMCDPFTVDRPPSPTSPSMTKRDDFLFSLPSPPAFLEPAPQLNSHASFVFPPFKEALESIQLQNQYYQYQGVHMPIPRCSSHQAFAPTQSNPATGDSEGEDPRDGRSYSPTSSSTTSSMSTISGPISRRLPISPTMAAASASAASAAHHRSGSLVTDTLVNALRLTTPDNHEPLVVDLSSPSYTRVSFMVHGNPVSMDQSMFLTKNAHIKRPRNAWIHFRCHYGQALKSQDPTLRAEEISKRASRRWAKLTEREKKPWHDLAEQEKQAHKEAFPEYRYSPKRGLTHISLTDPDDTESSVRHKRARRTK</sequence>
<evidence type="ECO:0000313" key="7">
    <source>
        <dbReference type="Proteomes" id="UP000077315"/>
    </source>
</evidence>
<dbReference type="RefSeq" id="XP_018291933.1">
    <property type="nucleotide sequence ID" value="XM_018443307.1"/>
</dbReference>
<dbReference type="Proteomes" id="UP000077315">
    <property type="component" value="Unassembled WGS sequence"/>
</dbReference>